<proteinExistence type="predicted"/>
<reference evidence="3" key="1">
    <citation type="journal article" date="2018" name="Nat. Commun.">
        <title>Diversity and evolution of the emerging Pandoraviridae family.</title>
        <authorList>
            <person name="Legendre M."/>
            <person name="Fabre E."/>
            <person name="Poirot O."/>
            <person name="Jeudy S."/>
            <person name="Lartigue A."/>
            <person name="Alempic J.M."/>
            <person name="Beucher L."/>
            <person name="Philippe N."/>
            <person name="Bertaux L."/>
            <person name="Christo-Foroux E."/>
            <person name="Labadie K."/>
            <person name="Coute Y."/>
            <person name="Abergel C."/>
            <person name="Claverie J.M."/>
        </authorList>
    </citation>
    <scope>NUCLEOTIDE SEQUENCE [LARGE SCALE GENOMIC DNA]</scope>
    <source>
        <strain evidence="3">Neocaledonia</strain>
    </source>
</reference>
<dbReference type="Proteomes" id="UP000249287">
    <property type="component" value="Segment"/>
</dbReference>
<keyword evidence="2" id="KW-0812">Transmembrane</keyword>
<dbReference type="KEGG" id="vg:36842259"/>
<accession>A0A2U7UD04</accession>
<feature type="region of interest" description="Disordered" evidence="1">
    <location>
        <begin position="126"/>
        <end position="152"/>
    </location>
</feature>
<dbReference type="RefSeq" id="YP_009482344.1">
    <property type="nucleotide sequence ID" value="NC_037666.1"/>
</dbReference>
<feature type="region of interest" description="Disordered" evidence="1">
    <location>
        <begin position="1"/>
        <end position="23"/>
    </location>
</feature>
<name>A0A2U7UD04_9VIRU</name>
<sequence length="223" mass="24051">MDTIAPACLPSRSPTQPGFTGAASGDQLHALYECAIEFRKPKPRPAVGSFESGLASAFGSRRRSPNSRSRPGLLPHAMAHSFIANASGDVPRDSALPARHHADVVPKEVFDADGACLEHQSQEYASPLQTPPQHMLHDPSPHRRRVVSRRDRDDGCQEEDRLCRVGRCCAVQADAQPAPDARSLPISPCSRRLGRTVSLLALVAVWTALAYLACALAPRVCAH</sequence>
<dbReference type="EMBL" id="MG011690">
    <property type="protein sequence ID" value="AVK76341.1"/>
    <property type="molecule type" value="Genomic_DNA"/>
</dbReference>
<evidence type="ECO:0000256" key="1">
    <source>
        <dbReference type="SAM" id="MobiDB-lite"/>
    </source>
</evidence>
<keyword evidence="2" id="KW-1133">Transmembrane helix</keyword>
<dbReference type="GeneID" id="36842259"/>
<feature type="transmembrane region" description="Helical" evidence="2">
    <location>
        <begin position="197"/>
        <end position="217"/>
    </location>
</feature>
<keyword evidence="2" id="KW-0472">Membrane</keyword>
<protein>
    <submittedName>
        <fullName evidence="3">Uncharacterized protein</fullName>
    </submittedName>
</protein>
<gene>
    <name evidence="3" type="ORF">pneo_cds_734</name>
</gene>
<evidence type="ECO:0000313" key="3">
    <source>
        <dbReference type="EMBL" id="AVK76341.1"/>
    </source>
</evidence>
<evidence type="ECO:0000256" key="2">
    <source>
        <dbReference type="SAM" id="Phobius"/>
    </source>
</evidence>
<organism evidence="3">
    <name type="scientific">Pandoravirus neocaledonia</name>
    <dbReference type="NCBI Taxonomy" id="2107708"/>
    <lineage>
        <taxon>Viruses</taxon>
        <taxon>Pandoravirus</taxon>
    </lineage>
</organism>